<evidence type="ECO:0000256" key="1">
    <source>
        <dbReference type="SAM" id="MobiDB-lite"/>
    </source>
</evidence>
<dbReference type="RefSeq" id="XP_018456481.2">
    <property type="nucleotide sequence ID" value="XM_018600979.2"/>
</dbReference>
<dbReference type="GeneID" id="108827558"/>
<evidence type="ECO:0000313" key="3">
    <source>
        <dbReference type="RefSeq" id="XP_018456481.2"/>
    </source>
</evidence>
<feature type="region of interest" description="Disordered" evidence="1">
    <location>
        <begin position="149"/>
        <end position="177"/>
    </location>
</feature>
<proteinExistence type="predicted"/>
<reference evidence="2" key="1">
    <citation type="journal article" date="2019" name="Database">
        <title>The radish genome database (RadishGD): an integrated information resource for radish genomics.</title>
        <authorList>
            <person name="Yu H.J."/>
            <person name="Baek S."/>
            <person name="Lee Y.J."/>
            <person name="Cho A."/>
            <person name="Mun J.H."/>
        </authorList>
    </citation>
    <scope>NUCLEOTIDE SEQUENCE [LARGE SCALE GENOMIC DNA]</scope>
    <source>
        <strain evidence="2">cv. WK10039</strain>
    </source>
</reference>
<dbReference type="OrthoDB" id="774437at2759"/>
<accession>A0A6J0LAD3</accession>
<dbReference type="Proteomes" id="UP000504610">
    <property type="component" value="Chromosome 9"/>
</dbReference>
<feature type="compositionally biased region" description="Basic and acidic residues" evidence="1">
    <location>
        <begin position="166"/>
        <end position="177"/>
    </location>
</feature>
<dbReference type="AlphaFoldDB" id="A0A6J0LAD3"/>
<keyword evidence="2" id="KW-1185">Reference proteome</keyword>
<evidence type="ECO:0000313" key="2">
    <source>
        <dbReference type="Proteomes" id="UP000504610"/>
    </source>
</evidence>
<name>A0A6J0LAD3_RAPSA</name>
<organism evidence="2 3">
    <name type="scientific">Raphanus sativus</name>
    <name type="common">Radish</name>
    <name type="synonym">Raphanus raphanistrum var. sativus</name>
    <dbReference type="NCBI Taxonomy" id="3726"/>
    <lineage>
        <taxon>Eukaryota</taxon>
        <taxon>Viridiplantae</taxon>
        <taxon>Streptophyta</taxon>
        <taxon>Embryophyta</taxon>
        <taxon>Tracheophyta</taxon>
        <taxon>Spermatophyta</taxon>
        <taxon>Magnoliopsida</taxon>
        <taxon>eudicotyledons</taxon>
        <taxon>Gunneridae</taxon>
        <taxon>Pentapetalae</taxon>
        <taxon>rosids</taxon>
        <taxon>malvids</taxon>
        <taxon>Brassicales</taxon>
        <taxon>Brassicaceae</taxon>
        <taxon>Brassiceae</taxon>
        <taxon>Raphanus</taxon>
    </lineage>
</organism>
<dbReference type="KEGG" id="rsz:108827558"/>
<dbReference type="PANTHER" id="PTHR33472">
    <property type="entry name" value="OS01G0106600 PROTEIN"/>
    <property type="match status" value="1"/>
</dbReference>
<reference evidence="3" key="2">
    <citation type="submission" date="2025-08" db="UniProtKB">
        <authorList>
            <consortium name="RefSeq"/>
        </authorList>
    </citation>
    <scope>IDENTIFICATION</scope>
    <source>
        <tissue evidence="3">Leaf</tissue>
    </source>
</reference>
<dbReference type="PANTHER" id="PTHR33472:SF21">
    <property type="entry name" value="(RAPE) HYPOTHETICAL PROTEIN"/>
    <property type="match status" value="1"/>
</dbReference>
<protein>
    <submittedName>
        <fullName evidence="3">Uncharacterized protein LOC108827558</fullName>
    </submittedName>
</protein>
<sequence length="177" mass="19850">MVCITCLPILSSGCAKLRMKLSESRGGESAKHNQHQHFHHDLKNMISSLTHMGAYKAGRNQYEEEEKEEEDGIRAITLSGSNLGATMKTELDDNHGDSYKNGGQELDFLTTFVNSNFQAVNNSIMMGAKYETHDPGVHLDISGDVEKSLMKAPGRGWRERKGKTQARRDRRESEHTD</sequence>
<gene>
    <name evidence="3" type="primary">LOC108827558</name>
</gene>